<dbReference type="Proteomes" id="UP001219956">
    <property type="component" value="Unassembled WGS sequence"/>
</dbReference>
<feature type="transmembrane region" description="Helical" evidence="1">
    <location>
        <begin position="34"/>
        <end position="54"/>
    </location>
</feature>
<keyword evidence="3" id="KW-1185">Reference proteome</keyword>
<dbReference type="RefSeq" id="WP_272750900.1">
    <property type="nucleotide sequence ID" value="NZ_JAQQLF010000005.1"/>
</dbReference>
<keyword evidence="1" id="KW-0812">Transmembrane</keyword>
<gene>
    <name evidence="2" type="ORF">PQU95_04575</name>
</gene>
<proteinExistence type="predicted"/>
<evidence type="ECO:0000313" key="3">
    <source>
        <dbReference type="Proteomes" id="UP001219956"/>
    </source>
</evidence>
<feature type="transmembrane region" description="Helical" evidence="1">
    <location>
        <begin position="7"/>
        <end position="28"/>
    </location>
</feature>
<keyword evidence="1" id="KW-0472">Membrane</keyword>
<evidence type="ECO:0000256" key="1">
    <source>
        <dbReference type="SAM" id="Phobius"/>
    </source>
</evidence>
<reference evidence="2 3" key="1">
    <citation type="submission" date="2023-01" db="EMBL/GenBank/DDBJ databases">
        <title>Novel species of the genus Vogesella isolated from rivers.</title>
        <authorList>
            <person name="Lu H."/>
        </authorList>
    </citation>
    <scope>NUCLEOTIDE SEQUENCE [LARGE SCALE GENOMIC DNA]</scope>
    <source>
        <strain evidence="2 3">DC21W</strain>
    </source>
</reference>
<dbReference type="EMBL" id="JAQQLF010000005">
    <property type="protein sequence ID" value="MDC7716491.1"/>
    <property type="molecule type" value="Genomic_DNA"/>
</dbReference>
<comment type="caution">
    <text evidence="2">The sequence shown here is derived from an EMBL/GenBank/DDBJ whole genome shotgun (WGS) entry which is preliminary data.</text>
</comment>
<name>A0ABT5IV94_9NEIS</name>
<organism evidence="2 3">
    <name type="scientific">Vogesella aquatica</name>
    <dbReference type="NCBI Taxonomy" id="2984206"/>
    <lineage>
        <taxon>Bacteria</taxon>
        <taxon>Pseudomonadati</taxon>
        <taxon>Pseudomonadota</taxon>
        <taxon>Betaproteobacteria</taxon>
        <taxon>Neisseriales</taxon>
        <taxon>Chromobacteriaceae</taxon>
        <taxon>Vogesella</taxon>
    </lineage>
</organism>
<accession>A0ABT5IV94</accession>
<sequence>MSNVIDWCVGVLLGLARFLLAVLLPAYLEHRLNKPWIVVILVISLLGITLYSYFYW</sequence>
<keyword evidence="1" id="KW-1133">Transmembrane helix</keyword>
<evidence type="ECO:0000313" key="2">
    <source>
        <dbReference type="EMBL" id="MDC7716491.1"/>
    </source>
</evidence>
<protein>
    <submittedName>
        <fullName evidence="2">Uncharacterized protein</fullName>
    </submittedName>
</protein>